<dbReference type="InterPro" id="IPR017946">
    <property type="entry name" value="PLC-like_Pdiesterase_TIM-brl"/>
</dbReference>
<protein>
    <recommendedName>
        <fullName evidence="11">Phosphoinositide phospholipase C</fullName>
        <ecNumber evidence="11">3.1.4.11</ecNumber>
    </recommendedName>
</protein>
<evidence type="ECO:0000256" key="11">
    <source>
        <dbReference type="RuleBase" id="RU361133"/>
    </source>
</evidence>
<feature type="domain" description="PI-PLC Y-box" evidence="13">
    <location>
        <begin position="206"/>
        <end position="321"/>
    </location>
</feature>
<dbReference type="CDD" id="cd00275">
    <property type="entry name" value="C2_PLC_like"/>
    <property type="match status" value="1"/>
</dbReference>
<reference evidence="15" key="2">
    <citation type="journal article" date="2007" name="PLoS Biol.">
        <title>Survey sequencing and comparative analysis of the elephant shark (Callorhinchus milii) genome.</title>
        <authorList>
            <person name="Venkatesh B."/>
            <person name="Kirkness E.F."/>
            <person name="Loh Y.H."/>
            <person name="Halpern A.L."/>
            <person name="Lee A.P."/>
            <person name="Johnson J."/>
            <person name="Dandona N."/>
            <person name="Viswanathan L.D."/>
            <person name="Tay A."/>
            <person name="Venter J.C."/>
            <person name="Strausberg R.L."/>
            <person name="Brenner S."/>
        </authorList>
    </citation>
    <scope>NUCLEOTIDE SEQUENCE [LARGE SCALE GENOMIC DNA]</scope>
</reference>
<dbReference type="GO" id="GO:0005634">
    <property type="term" value="C:nucleus"/>
    <property type="evidence" value="ECO:0007669"/>
    <property type="project" value="TreeGrafter"/>
</dbReference>
<dbReference type="SMART" id="SM00148">
    <property type="entry name" value="PLCXc"/>
    <property type="match status" value="1"/>
</dbReference>
<dbReference type="GO" id="GO:0004435">
    <property type="term" value="F:phosphatidylinositol-4,5-bisphosphate phospholipase C activity"/>
    <property type="evidence" value="ECO:0007669"/>
    <property type="project" value="UniProtKB-EC"/>
</dbReference>
<evidence type="ECO:0000259" key="13">
    <source>
        <dbReference type="PROSITE" id="PS50008"/>
    </source>
</evidence>
<evidence type="ECO:0000313" key="15">
    <source>
        <dbReference type="Proteomes" id="UP000314986"/>
    </source>
</evidence>
<dbReference type="EC" id="3.1.4.11" evidence="11"/>
<dbReference type="PANTHER" id="PTHR10336">
    <property type="entry name" value="PHOSPHOINOSITIDE-SPECIFIC PHOSPHOLIPASE C FAMILY PROTEIN"/>
    <property type="match status" value="1"/>
</dbReference>
<evidence type="ECO:0000256" key="5">
    <source>
        <dbReference type="ARBA" id="ARBA00022801"/>
    </source>
</evidence>
<feature type="domain" description="C2" evidence="12">
    <location>
        <begin position="321"/>
        <end position="441"/>
    </location>
</feature>
<dbReference type="Ensembl" id="ENSCMIT00000027498.1">
    <property type="protein sequence ID" value="ENSCMIP00000027065.1"/>
    <property type="gene ID" value="ENSCMIG00000011796.1"/>
</dbReference>
<proteinExistence type="predicted"/>
<dbReference type="PROSITE" id="PS50008">
    <property type="entry name" value="PIPLC_Y_DOMAIN"/>
    <property type="match status" value="1"/>
</dbReference>
<dbReference type="GO" id="GO:0060470">
    <property type="term" value="P:positive regulation of cytosolic calcium ion concentration involved in egg activation"/>
    <property type="evidence" value="ECO:0007669"/>
    <property type="project" value="TreeGrafter"/>
</dbReference>
<keyword evidence="7 11" id="KW-0443">Lipid metabolism</keyword>
<dbReference type="SMART" id="SM00149">
    <property type="entry name" value="PLCYc"/>
    <property type="match status" value="1"/>
</dbReference>
<evidence type="ECO:0000256" key="6">
    <source>
        <dbReference type="ARBA" id="ARBA00022837"/>
    </source>
</evidence>
<dbReference type="PRINTS" id="PR00390">
    <property type="entry name" value="PHPHLIPASEC"/>
</dbReference>
<evidence type="ECO:0000256" key="7">
    <source>
        <dbReference type="ARBA" id="ARBA00023098"/>
    </source>
</evidence>
<comment type="function">
    <text evidence="2">The production of the second messenger molecules diacylglycerol (DAG) and inositol 1,4,5-trisphosphate (IP3) is mediated by activated phosphatidylinositol-specific phospholipase C enzymes. In vitro, hydrolyzes PtdIns(4,5)P2 in a Ca(2+)-dependent manner. Triggers intracellular Ca(2+) oscillations in oocytes solely during M phase and is involved in inducing oocyte activation and initiating embryonic development up to the blastocyst stage. Is therefore a strong candidate for the egg-activating soluble sperm factor that is transferred from the sperm into the egg cytoplasm following gamete membrane fusion. May exert an inhibitory effect on phospholipase-C-coupled processes that depend on calcium ions and protein kinase C, including CFTR trafficking and function.</text>
</comment>
<reference evidence="15" key="1">
    <citation type="journal article" date="2006" name="Science">
        <title>Ancient noncoding elements conserved in the human genome.</title>
        <authorList>
            <person name="Venkatesh B."/>
            <person name="Kirkness E.F."/>
            <person name="Loh Y.H."/>
            <person name="Halpern A.L."/>
            <person name="Lee A.P."/>
            <person name="Johnson J."/>
            <person name="Dandona N."/>
            <person name="Viswanathan L.D."/>
            <person name="Tay A."/>
            <person name="Venter J.C."/>
            <person name="Strausberg R.L."/>
            <person name="Brenner S."/>
        </authorList>
    </citation>
    <scope>NUCLEOTIDE SEQUENCE [LARGE SCALE GENOMIC DNA]</scope>
</reference>
<dbReference type="InterPro" id="IPR001192">
    <property type="entry name" value="PI-PLC_fam"/>
</dbReference>
<sequence>EGTCLRFHPARESNPGPLSCETVLYKKIFSYTGREKTMLTYDGFVKFMTSPDCCIFNQAHNKIYQRMDLPLVNYFIASSHNTFFMNDQLIGWSNLHGYISALKKGCRCLEIVCCDGPENEPMVYHGLATSSQILFKDVINVVNLYAFEASDYPLILSLEVHCNPVQQHSVADYLGNILGNRLFTLSSTGNLPSKLPSPKIRIAMKLSDLIIYSKCVQFKSLKHSMEHQEFYESNSFSEQRVLKLIKQSVCELVQHNSRFLSRTYPSGNRRGISNYKPHEFWNVGCQMVALNYQSPGLCMDLNNGRFLTNGRCGYVLKPEFMNNDTKFNPFNPQHKRDPVTLIIQIIRGEHIPISKTCSKITVDPYVQVQIYGLPKDNAKQQSKSNNPKWNDIFTFSIQVPELALVRFTVRDSNLFSKNEFLGQYTLPFTSMKKGKDVIKFLLISHGRIQMFSSHIHLVIK</sequence>
<evidence type="ECO:0000313" key="14">
    <source>
        <dbReference type="Ensembl" id="ENSCMIP00000027065.1"/>
    </source>
</evidence>
<evidence type="ECO:0000256" key="4">
    <source>
        <dbReference type="ARBA" id="ARBA00022473"/>
    </source>
</evidence>
<dbReference type="Gene3D" id="3.20.20.190">
    <property type="entry name" value="Phosphatidylinositol (PI) phosphodiesterase"/>
    <property type="match status" value="2"/>
</dbReference>
<dbReference type="Pfam" id="PF00387">
    <property type="entry name" value="PI-PLC-Y"/>
    <property type="match status" value="1"/>
</dbReference>
<dbReference type="SUPFAM" id="SSF49562">
    <property type="entry name" value="C2 domain (Calcium/lipid-binding domain, CaLB)"/>
    <property type="match status" value="1"/>
</dbReference>
<dbReference type="PANTHER" id="PTHR10336:SF29">
    <property type="entry name" value="1-PHOSPHATIDYLINOSITOL 4,5-BISPHOSPHATE PHOSPHODIESTERASE ZETA-1"/>
    <property type="match status" value="1"/>
</dbReference>
<name>A0A4W3J329_CALMI</name>
<dbReference type="Pfam" id="PF00168">
    <property type="entry name" value="C2"/>
    <property type="match status" value="1"/>
</dbReference>
<dbReference type="GO" id="GO:0048471">
    <property type="term" value="C:perinuclear region of cytoplasm"/>
    <property type="evidence" value="ECO:0007669"/>
    <property type="project" value="UniProtKB-SubCell"/>
</dbReference>
<organism evidence="14 15">
    <name type="scientific">Callorhinchus milii</name>
    <name type="common">Ghost shark</name>
    <dbReference type="NCBI Taxonomy" id="7868"/>
    <lineage>
        <taxon>Eukaryota</taxon>
        <taxon>Metazoa</taxon>
        <taxon>Chordata</taxon>
        <taxon>Craniata</taxon>
        <taxon>Vertebrata</taxon>
        <taxon>Chondrichthyes</taxon>
        <taxon>Holocephali</taxon>
        <taxon>Chimaeriformes</taxon>
        <taxon>Callorhinchidae</taxon>
        <taxon>Callorhinchus</taxon>
    </lineage>
</organism>
<dbReference type="STRING" id="7868.ENSCMIP00000027065"/>
<accession>A0A4W3J329</accession>
<dbReference type="InterPro" id="IPR035892">
    <property type="entry name" value="C2_domain_sf"/>
</dbReference>
<keyword evidence="8" id="KW-0807">Transducer</keyword>
<reference evidence="14" key="4">
    <citation type="submission" date="2025-08" db="UniProtKB">
        <authorList>
            <consortium name="Ensembl"/>
        </authorList>
    </citation>
    <scope>IDENTIFICATION</scope>
</reference>
<dbReference type="AlphaFoldDB" id="A0A4W3J329"/>
<dbReference type="InterPro" id="IPR000008">
    <property type="entry name" value="C2_dom"/>
</dbReference>
<dbReference type="InterPro" id="IPR000909">
    <property type="entry name" value="PLipase_C_PInositol-sp_X_dom"/>
</dbReference>
<evidence type="ECO:0000256" key="10">
    <source>
        <dbReference type="ARBA" id="ARBA00023674"/>
    </source>
</evidence>
<dbReference type="PROSITE" id="PS50007">
    <property type="entry name" value="PIPLC_X_DOMAIN"/>
    <property type="match status" value="1"/>
</dbReference>
<keyword evidence="15" id="KW-1185">Reference proteome</keyword>
<keyword evidence="9" id="KW-0278">Fertilization</keyword>
<keyword evidence="11" id="KW-0442">Lipid degradation</keyword>
<dbReference type="InterPro" id="IPR001711">
    <property type="entry name" value="PLipase_C_Pinositol-sp_Y"/>
</dbReference>
<comment type="catalytic activity">
    <reaction evidence="10">
        <text>a 1,2-diacyl-sn-glycero-3-phospho-(1D-myo-inositol-4,5-bisphosphate) + H2O = 1D-myo-inositol 1,4,5-trisphosphate + a 1,2-diacyl-sn-glycerol + H(+)</text>
        <dbReference type="Rhea" id="RHEA:33179"/>
        <dbReference type="ChEBI" id="CHEBI:15377"/>
        <dbReference type="ChEBI" id="CHEBI:15378"/>
        <dbReference type="ChEBI" id="CHEBI:17815"/>
        <dbReference type="ChEBI" id="CHEBI:58456"/>
        <dbReference type="ChEBI" id="CHEBI:203600"/>
        <dbReference type="EC" id="3.1.4.11"/>
    </reaction>
    <physiologicalReaction direction="left-to-right" evidence="10">
        <dbReference type="Rhea" id="RHEA:33180"/>
    </physiologicalReaction>
</comment>
<evidence type="ECO:0000256" key="2">
    <source>
        <dbReference type="ARBA" id="ARBA00003992"/>
    </source>
</evidence>
<dbReference type="Pfam" id="PF00388">
    <property type="entry name" value="PI-PLC-X"/>
    <property type="match status" value="1"/>
</dbReference>
<comment type="subcellular location">
    <subcellularLocation>
        <location evidence="3">Cytoplasm</location>
        <location evidence="3">Perinuclear region</location>
    </subcellularLocation>
</comment>
<dbReference type="PROSITE" id="PS50004">
    <property type="entry name" value="C2"/>
    <property type="match status" value="1"/>
</dbReference>
<comment type="cofactor">
    <cofactor evidence="1">
        <name>Ca(2+)</name>
        <dbReference type="ChEBI" id="CHEBI:29108"/>
    </cofactor>
</comment>
<dbReference type="SMART" id="SM00239">
    <property type="entry name" value="C2"/>
    <property type="match status" value="1"/>
</dbReference>
<evidence type="ECO:0000259" key="12">
    <source>
        <dbReference type="PROSITE" id="PS50004"/>
    </source>
</evidence>
<evidence type="ECO:0000256" key="1">
    <source>
        <dbReference type="ARBA" id="ARBA00001913"/>
    </source>
</evidence>
<reference evidence="14" key="5">
    <citation type="submission" date="2025-09" db="UniProtKB">
        <authorList>
            <consortium name="Ensembl"/>
        </authorList>
    </citation>
    <scope>IDENTIFICATION</scope>
</reference>
<dbReference type="InParanoid" id="A0A4W3J329"/>
<keyword evidence="5 11" id="KW-0378">Hydrolase</keyword>
<dbReference type="Gene3D" id="2.60.40.150">
    <property type="entry name" value="C2 domain"/>
    <property type="match status" value="1"/>
</dbReference>
<evidence type="ECO:0000256" key="3">
    <source>
        <dbReference type="ARBA" id="ARBA00004556"/>
    </source>
</evidence>
<dbReference type="GO" id="GO:0016042">
    <property type="term" value="P:lipid catabolic process"/>
    <property type="evidence" value="ECO:0007669"/>
    <property type="project" value="UniProtKB-KW"/>
</dbReference>
<reference evidence="15" key="3">
    <citation type="journal article" date="2014" name="Nature">
        <title>Elephant shark genome provides unique insights into gnathostome evolution.</title>
        <authorList>
            <consortium name="International Elephant Shark Genome Sequencing Consortium"/>
            <person name="Venkatesh B."/>
            <person name="Lee A.P."/>
            <person name="Ravi V."/>
            <person name="Maurya A.K."/>
            <person name="Lian M.M."/>
            <person name="Swann J.B."/>
            <person name="Ohta Y."/>
            <person name="Flajnik M.F."/>
            <person name="Sutoh Y."/>
            <person name="Kasahara M."/>
            <person name="Hoon S."/>
            <person name="Gangu V."/>
            <person name="Roy S.W."/>
            <person name="Irimia M."/>
            <person name="Korzh V."/>
            <person name="Kondrychyn I."/>
            <person name="Lim Z.W."/>
            <person name="Tay B.H."/>
            <person name="Tohari S."/>
            <person name="Kong K.W."/>
            <person name="Ho S."/>
            <person name="Lorente-Galdos B."/>
            <person name="Quilez J."/>
            <person name="Marques-Bonet T."/>
            <person name="Raney B.J."/>
            <person name="Ingham P.W."/>
            <person name="Tay A."/>
            <person name="Hillier L.W."/>
            <person name="Minx P."/>
            <person name="Boehm T."/>
            <person name="Wilson R.K."/>
            <person name="Brenner S."/>
            <person name="Warren W.C."/>
        </authorList>
    </citation>
    <scope>NUCLEOTIDE SEQUENCE [LARGE SCALE GENOMIC DNA]</scope>
</reference>
<evidence type="ECO:0000256" key="8">
    <source>
        <dbReference type="ARBA" id="ARBA00023224"/>
    </source>
</evidence>
<keyword evidence="4" id="KW-0217">Developmental protein</keyword>
<dbReference type="Proteomes" id="UP000314986">
    <property type="component" value="Unassembled WGS sequence"/>
</dbReference>
<dbReference type="GeneTree" id="ENSGT00940000159950"/>
<dbReference type="OMA" id="LFQCTDE"/>
<dbReference type="SUPFAM" id="SSF51695">
    <property type="entry name" value="PLC-like phosphodiesterases"/>
    <property type="match status" value="1"/>
</dbReference>
<dbReference type="GO" id="GO:0035556">
    <property type="term" value="P:intracellular signal transduction"/>
    <property type="evidence" value="ECO:0007669"/>
    <property type="project" value="InterPro"/>
</dbReference>
<evidence type="ECO:0000256" key="9">
    <source>
        <dbReference type="ARBA" id="ARBA00023279"/>
    </source>
</evidence>
<keyword evidence="6" id="KW-0106">Calcium</keyword>